<proteinExistence type="predicted"/>
<gene>
    <name evidence="2" type="ORF">JKL49_00945</name>
</gene>
<dbReference type="EMBL" id="CP068570">
    <property type="protein sequence ID" value="QQZ50328.1"/>
    <property type="molecule type" value="Genomic_DNA"/>
</dbReference>
<evidence type="ECO:0000256" key="1">
    <source>
        <dbReference type="SAM" id="MobiDB-lite"/>
    </source>
</evidence>
<name>A0A974S955_9CAUL</name>
<evidence type="ECO:0000313" key="2">
    <source>
        <dbReference type="EMBL" id="QQZ50328.1"/>
    </source>
</evidence>
<feature type="region of interest" description="Disordered" evidence="1">
    <location>
        <begin position="61"/>
        <end position="97"/>
    </location>
</feature>
<sequence length="97" mass="11162">MLKHSDNMISRRQEVGRGLRLSVNQDGDRMDNPAVVHDINVLTVVASESYKDFVGGSRARLPIPCRRGRGRRRRPTSPARRSRPKMVRFRSPRPWPS</sequence>
<reference evidence="2" key="1">
    <citation type="submission" date="2021-01" db="EMBL/GenBank/DDBJ databases">
        <title>Genome sequence of Phenylobacterium sp. 20VBR1 isolated from a valley glaceir, Ny-Alesund, Svalbard.</title>
        <authorList>
            <person name="Thomas F.A."/>
            <person name="Krishnan K.P."/>
            <person name="Sinha R.K."/>
        </authorList>
    </citation>
    <scope>NUCLEOTIDE SEQUENCE</scope>
    <source>
        <strain evidence="2">20VBR1</strain>
    </source>
</reference>
<accession>A0A974S955</accession>
<organism evidence="2">
    <name type="scientific">Phenylobacterium glaciei</name>
    <dbReference type="NCBI Taxonomy" id="2803784"/>
    <lineage>
        <taxon>Bacteria</taxon>
        <taxon>Pseudomonadati</taxon>
        <taxon>Pseudomonadota</taxon>
        <taxon>Alphaproteobacteria</taxon>
        <taxon>Caulobacterales</taxon>
        <taxon>Caulobacteraceae</taxon>
        <taxon>Phenylobacterium</taxon>
    </lineage>
</organism>
<protein>
    <submittedName>
        <fullName evidence="2">Uncharacterized protein</fullName>
    </submittedName>
</protein>
<feature type="compositionally biased region" description="Basic residues" evidence="1">
    <location>
        <begin position="66"/>
        <end position="91"/>
    </location>
</feature>
<dbReference type="AlphaFoldDB" id="A0A974S955"/>